<keyword evidence="2" id="KW-1185">Reference proteome</keyword>
<name>A0A2N3L3N4_9PROT</name>
<dbReference type="RefSeq" id="WP_101303699.1">
    <property type="nucleotide sequence ID" value="NZ_NXGX01000006.1"/>
</dbReference>
<reference evidence="1 2" key="1">
    <citation type="submission" date="2017-09" db="EMBL/GenBank/DDBJ databases">
        <title>Biodiversity and function of Thalassospira species in the particle-attached aromatic-hydrocarbon-degrading consortia from the surface seawater of the China South Sea.</title>
        <authorList>
            <person name="Dong C."/>
            <person name="Lai Q."/>
            <person name="Shao Z."/>
        </authorList>
    </citation>
    <scope>NUCLEOTIDE SEQUENCE [LARGE SCALE GENOMIC DNA]</scope>
    <source>
        <strain evidence="1 2">139Z-12</strain>
    </source>
</reference>
<comment type="caution">
    <text evidence="1">The sequence shown here is derived from an EMBL/GenBank/DDBJ whole genome shotgun (WGS) entry which is preliminary data.</text>
</comment>
<organism evidence="1 2">
    <name type="scientific">Thalassospira lohafexi</name>
    <dbReference type="NCBI Taxonomy" id="744227"/>
    <lineage>
        <taxon>Bacteria</taxon>
        <taxon>Pseudomonadati</taxon>
        <taxon>Pseudomonadota</taxon>
        <taxon>Alphaproteobacteria</taxon>
        <taxon>Rhodospirillales</taxon>
        <taxon>Thalassospiraceae</taxon>
        <taxon>Thalassospira</taxon>
    </lineage>
</organism>
<evidence type="ECO:0000313" key="1">
    <source>
        <dbReference type="EMBL" id="PKR57443.1"/>
    </source>
</evidence>
<gene>
    <name evidence="1" type="ORF">COO92_15975</name>
</gene>
<dbReference type="Proteomes" id="UP000233332">
    <property type="component" value="Unassembled WGS sequence"/>
</dbReference>
<accession>A0A2N3L3N4</accession>
<proteinExistence type="predicted"/>
<dbReference type="EMBL" id="NXGX01000006">
    <property type="protein sequence ID" value="PKR57443.1"/>
    <property type="molecule type" value="Genomic_DNA"/>
</dbReference>
<protein>
    <submittedName>
        <fullName evidence="1">Uncharacterized protein</fullName>
    </submittedName>
</protein>
<evidence type="ECO:0000313" key="2">
    <source>
        <dbReference type="Proteomes" id="UP000233332"/>
    </source>
</evidence>
<dbReference type="AlphaFoldDB" id="A0A2N3L3N4"/>
<sequence>MAQQSLGPVAVGDQFKLATPNGPVFVVVKIREMKPVDHAQITKVRDTKSPTLIAVTTLLNRDFYIPVAPENRQTADNDGILRGS</sequence>